<keyword evidence="2" id="KW-0328">Glycosyltransferase</keyword>
<gene>
    <name evidence="6" type="ORF">BGC07_02595</name>
</gene>
<sequence length="274" mass="31007">MSRKKIVIIIPTHNESLSLSCTVKSLQNVIADISHCNIQILIFDSASTDETINIASSLREKYANVHLVLESKKSGLGSAYIQAMGYAIDEMAADIVFEYDADGSHQPKYLPAMIDLFNQGADVVVGSRYVKGGSVDSCWPWQRHLTSKLGNLVTQLFLTFRYKDFTSGFRGTKSCYLSSFLNKKLLSKRYAYKIQLFWDLHKQGAKIVEHPVHFIDRSKGESKAPNGNIKESLLLVITLRLLEMRRYFSMCMAGFLVMIVQIIAFDFMSKFFSL</sequence>
<dbReference type="InterPro" id="IPR001173">
    <property type="entry name" value="Glyco_trans_2-like"/>
</dbReference>
<dbReference type="InterPro" id="IPR029044">
    <property type="entry name" value="Nucleotide-diphossugar_trans"/>
</dbReference>
<evidence type="ECO:0000256" key="2">
    <source>
        <dbReference type="ARBA" id="ARBA00022676"/>
    </source>
</evidence>
<dbReference type="EMBL" id="MDTU01000001">
    <property type="protein sequence ID" value="ODN42046.1"/>
    <property type="molecule type" value="Genomic_DNA"/>
</dbReference>
<keyword evidence="4" id="KW-0812">Transmembrane</keyword>
<proteinExistence type="inferred from homology"/>
<name>A0ABX2ZZL3_9GAMM</name>
<evidence type="ECO:0000313" key="6">
    <source>
        <dbReference type="EMBL" id="ODN42046.1"/>
    </source>
</evidence>
<dbReference type="PANTHER" id="PTHR43398">
    <property type="entry name" value="DOLICHOL-PHOSPHATE MANNOSYLTRANSFERASE SUBUNIT 1"/>
    <property type="match status" value="1"/>
</dbReference>
<evidence type="ECO:0000256" key="4">
    <source>
        <dbReference type="SAM" id="Phobius"/>
    </source>
</evidence>
<accession>A0ABX2ZZL3</accession>
<evidence type="ECO:0000256" key="1">
    <source>
        <dbReference type="ARBA" id="ARBA00006739"/>
    </source>
</evidence>
<evidence type="ECO:0000259" key="5">
    <source>
        <dbReference type="Pfam" id="PF00535"/>
    </source>
</evidence>
<organism evidence="6 7">
    <name type="scientific">Piscirickettsia litoralis</name>
    <dbReference type="NCBI Taxonomy" id="1891921"/>
    <lineage>
        <taxon>Bacteria</taxon>
        <taxon>Pseudomonadati</taxon>
        <taxon>Pseudomonadota</taxon>
        <taxon>Gammaproteobacteria</taxon>
        <taxon>Thiotrichales</taxon>
        <taxon>Piscirickettsiaceae</taxon>
        <taxon>Piscirickettsia</taxon>
    </lineage>
</organism>
<dbReference type="Gene3D" id="3.90.550.10">
    <property type="entry name" value="Spore Coat Polysaccharide Biosynthesis Protein SpsA, Chain A"/>
    <property type="match status" value="1"/>
</dbReference>
<dbReference type="RefSeq" id="WP_069311845.1">
    <property type="nucleotide sequence ID" value="NZ_MDTU01000001.1"/>
</dbReference>
<keyword evidence="7" id="KW-1185">Reference proteome</keyword>
<feature type="domain" description="Glycosyltransferase 2-like" evidence="5">
    <location>
        <begin position="8"/>
        <end position="170"/>
    </location>
</feature>
<evidence type="ECO:0000256" key="3">
    <source>
        <dbReference type="ARBA" id="ARBA00022679"/>
    </source>
</evidence>
<dbReference type="Pfam" id="PF00535">
    <property type="entry name" value="Glycos_transf_2"/>
    <property type="match status" value="1"/>
</dbReference>
<comment type="caution">
    <text evidence="6">The sequence shown here is derived from an EMBL/GenBank/DDBJ whole genome shotgun (WGS) entry which is preliminary data.</text>
</comment>
<keyword evidence="4" id="KW-0472">Membrane</keyword>
<dbReference type="SUPFAM" id="SSF53448">
    <property type="entry name" value="Nucleotide-diphospho-sugar transferases"/>
    <property type="match status" value="1"/>
</dbReference>
<protein>
    <recommendedName>
        <fullName evidence="5">Glycosyltransferase 2-like domain-containing protein</fullName>
    </recommendedName>
</protein>
<evidence type="ECO:0000313" key="7">
    <source>
        <dbReference type="Proteomes" id="UP000094329"/>
    </source>
</evidence>
<dbReference type="PANTHER" id="PTHR43398:SF1">
    <property type="entry name" value="DOLICHOL-PHOSPHATE MANNOSYLTRANSFERASE SUBUNIT 1"/>
    <property type="match status" value="1"/>
</dbReference>
<dbReference type="InterPro" id="IPR039528">
    <property type="entry name" value="DPM1-like"/>
</dbReference>
<feature type="transmembrane region" description="Helical" evidence="4">
    <location>
        <begin position="247"/>
        <end position="268"/>
    </location>
</feature>
<dbReference type="Proteomes" id="UP000094329">
    <property type="component" value="Unassembled WGS sequence"/>
</dbReference>
<reference evidence="6 7" key="1">
    <citation type="submission" date="2016-08" db="EMBL/GenBank/DDBJ databases">
        <title>Draft genome sequence of Candidatus Piscirickettsia litoralis, from seawater.</title>
        <authorList>
            <person name="Wan X."/>
            <person name="Lee A.J."/>
            <person name="Hou S."/>
            <person name="Donachie S.P."/>
        </authorList>
    </citation>
    <scope>NUCLEOTIDE SEQUENCE [LARGE SCALE GENOMIC DNA]</scope>
    <source>
        <strain evidence="6 7">Y2</strain>
    </source>
</reference>
<keyword evidence="3" id="KW-0808">Transferase</keyword>
<comment type="similarity">
    <text evidence="1">Belongs to the glycosyltransferase 2 family.</text>
</comment>
<keyword evidence="4" id="KW-1133">Transmembrane helix</keyword>